<reference evidence="2 3" key="1">
    <citation type="submission" date="2016-05" db="EMBL/GenBank/DDBJ databases">
        <authorList>
            <person name="Lavstsen T."/>
            <person name="Jespersen J.S."/>
        </authorList>
    </citation>
    <scope>NUCLEOTIDE SEQUENCE [LARGE SCALE GENOMIC DNA]</scope>
    <source>
        <strain evidence="2 3">B7-9</strain>
    </source>
</reference>
<organism evidence="2 3">
    <name type="scientific">Candidatus Chloroploca asiatica</name>
    <dbReference type="NCBI Taxonomy" id="1506545"/>
    <lineage>
        <taxon>Bacteria</taxon>
        <taxon>Bacillati</taxon>
        <taxon>Chloroflexota</taxon>
        <taxon>Chloroflexia</taxon>
        <taxon>Chloroflexales</taxon>
        <taxon>Chloroflexineae</taxon>
        <taxon>Oscillochloridaceae</taxon>
        <taxon>Candidatus Chloroploca</taxon>
    </lineage>
</organism>
<evidence type="ECO:0000313" key="3">
    <source>
        <dbReference type="Proteomes" id="UP000220922"/>
    </source>
</evidence>
<dbReference type="SUPFAM" id="SSF53448">
    <property type="entry name" value="Nucleotide-diphospho-sugar transferases"/>
    <property type="match status" value="1"/>
</dbReference>
<sequence>MEQFPLSIVLVVSHRSTGLAATVAECLACVAGRLAETEIILVDDGCSRDLAQQIDRFAALHAPIVLMRYPRRRGYRSALYDAWSAARGTYLITLDLSRPVLPSSLPRLLASAPGYAAVMPYREPPAHTLRDRLLALLGRRHDATLRDPALGLALLRSDLRQYCQPTGSDLFVHAEIYAAARQHRLPVTQVALPGLAVQAQASLRPSFQSSAPNAPGQTHQRAALRAGIFAFASGWWVLRRWRRRF</sequence>
<dbReference type="Gene3D" id="3.90.550.10">
    <property type="entry name" value="Spore Coat Polysaccharide Biosynthesis Protein SpsA, Chain A"/>
    <property type="match status" value="1"/>
</dbReference>
<dbReference type="InterPro" id="IPR029044">
    <property type="entry name" value="Nucleotide-diphossugar_trans"/>
</dbReference>
<dbReference type="RefSeq" id="WP_097650813.1">
    <property type="nucleotide sequence ID" value="NZ_LYXE01000031.1"/>
</dbReference>
<name>A0A2H3KQN3_9CHLR</name>
<dbReference type="AlphaFoldDB" id="A0A2H3KQN3"/>
<dbReference type="OrthoDB" id="156525at2"/>
<evidence type="ECO:0000259" key="1">
    <source>
        <dbReference type="Pfam" id="PF00535"/>
    </source>
</evidence>
<dbReference type="InterPro" id="IPR001173">
    <property type="entry name" value="Glyco_trans_2-like"/>
</dbReference>
<dbReference type="InterPro" id="IPR050256">
    <property type="entry name" value="Glycosyltransferase_2"/>
</dbReference>
<protein>
    <recommendedName>
        <fullName evidence="1">Glycosyltransferase 2-like domain-containing protein</fullName>
    </recommendedName>
</protein>
<feature type="domain" description="Glycosyltransferase 2-like" evidence="1">
    <location>
        <begin position="10"/>
        <end position="111"/>
    </location>
</feature>
<keyword evidence="3" id="KW-1185">Reference proteome</keyword>
<gene>
    <name evidence="2" type="ORF">A9Q02_08920</name>
</gene>
<dbReference type="PANTHER" id="PTHR48090">
    <property type="entry name" value="UNDECAPRENYL-PHOSPHATE 4-DEOXY-4-FORMAMIDO-L-ARABINOSE TRANSFERASE-RELATED"/>
    <property type="match status" value="1"/>
</dbReference>
<dbReference type="Pfam" id="PF00535">
    <property type="entry name" value="Glycos_transf_2"/>
    <property type="match status" value="1"/>
</dbReference>
<dbReference type="Proteomes" id="UP000220922">
    <property type="component" value="Unassembled WGS sequence"/>
</dbReference>
<dbReference type="EMBL" id="LYXE01000031">
    <property type="protein sequence ID" value="PDW00729.1"/>
    <property type="molecule type" value="Genomic_DNA"/>
</dbReference>
<accession>A0A2H3KQN3</accession>
<evidence type="ECO:0000313" key="2">
    <source>
        <dbReference type="EMBL" id="PDW00729.1"/>
    </source>
</evidence>
<comment type="caution">
    <text evidence="2">The sequence shown here is derived from an EMBL/GenBank/DDBJ whole genome shotgun (WGS) entry which is preliminary data.</text>
</comment>
<proteinExistence type="predicted"/>